<name>A0ABU9B7G5_9BURK</name>
<dbReference type="InterPro" id="IPR042100">
    <property type="entry name" value="Bug_dom1"/>
</dbReference>
<accession>A0ABU9B7G5</accession>
<dbReference type="Gene3D" id="3.40.190.10">
    <property type="entry name" value="Periplasmic binding protein-like II"/>
    <property type="match status" value="1"/>
</dbReference>
<gene>
    <name evidence="3" type="ORF">AACH11_07615</name>
</gene>
<dbReference type="CDD" id="cd07012">
    <property type="entry name" value="PBP2_Bug_TTT"/>
    <property type="match status" value="1"/>
</dbReference>
<dbReference type="RefSeq" id="WP_341373611.1">
    <property type="nucleotide sequence ID" value="NZ_JBBUTF010000006.1"/>
</dbReference>
<evidence type="ECO:0000313" key="3">
    <source>
        <dbReference type="EMBL" id="MEK8025824.1"/>
    </source>
</evidence>
<dbReference type="Gene3D" id="3.40.190.150">
    <property type="entry name" value="Bordetella uptake gene, domain 1"/>
    <property type="match status" value="1"/>
</dbReference>
<dbReference type="EMBL" id="JBBUTF010000006">
    <property type="protein sequence ID" value="MEK8025824.1"/>
    <property type="molecule type" value="Genomic_DNA"/>
</dbReference>
<dbReference type="PANTHER" id="PTHR42928:SF5">
    <property type="entry name" value="BLR1237 PROTEIN"/>
    <property type="match status" value="1"/>
</dbReference>
<protein>
    <submittedName>
        <fullName evidence="3">Tripartite tricarboxylate transporter substrate binding protein</fullName>
    </submittedName>
</protein>
<organism evidence="3 4">
    <name type="scientific">Pseudaquabacterium rugosum</name>
    <dbReference type="NCBI Taxonomy" id="2984194"/>
    <lineage>
        <taxon>Bacteria</taxon>
        <taxon>Pseudomonadati</taxon>
        <taxon>Pseudomonadota</taxon>
        <taxon>Betaproteobacteria</taxon>
        <taxon>Burkholderiales</taxon>
        <taxon>Sphaerotilaceae</taxon>
        <taxon>Pseudaquabacterium</taxon>
    </lineage>
</organism>
<keyword evidence="2" id="KW-0732">Signal</keyword>
<comment type="caution">
    <text evidence="3">The sequence shown here is derived from an EMBL/GenBank/DDBJ whole genome shotgun (WGS) entry which is preliminary data.</text>
</comment>
<feature type="signal peptide" evidence="2">
    <location>
        <begin position="1"/>
        <end position="40"/>
    </location>
</feature>
<keyword evidence="4" id="KW-1185">Reference proteome</keyword>
<dbReference type="Proteomes" id="UP001368500">
    <property type="component" value="Unassembled WGS sequence"/>
</dbReference>
<dbReference type="PIRSF" id="PIRSF017082">
    <property type="entry name" value="YflP"/>
    <property type="match status" value="1"/>
</dbReference>
<evidence type="ECO:0000256" key="1">
    <source>
        <dbReference type="ARBA" id="ARBA00006987"/>
    </source>
</evidence>
<dbReference type="SUPFAM" id="SSF53850">
    <property type="entry name" value="Periplasmic binding protein-like II"/>
    <property type="match status" value="1"/>
</dbReference>
<dbReference type="InterPro" id="IPR005064">
    <property type="entry name" value="BUG"/>
</dbReference>
<sequence length="339" mass="35313">MTALNPPLNRRSTRPSRRRAATRIAVCALGLWAAAAPLSAQTVRSAPTRITSAFPAGSGPDAVARLLAARLGARWGQPVLVEPKPGAAGVLAINAMKRLSPSGNELVVVDVGNLAINPLVFRNLAYDPQTELVPVAVLYKAAFFVTVSSQSPLRSGRDLADAARGGRFSYGSNAVGGPIQLGSARLDAALGTRMLHVPFKETAALYSAVATQEVDWALGSLATTGPLVKAGRLRYLAVADKVRSPAQPDVPTLEEAGGPKGLEAQTWVALMAPAGTPAAVVDEINRAVNEVLAQPEARAAYAGFGFVASPGPASQVSELMRADGARYAEVIKRLKLTLD</sequence>
<dbReference type="PANTHER" id="PTHR42928">
    <property type="entry name" value="TRICARBOXYLATE-BINDING PROTEIN"/>
    <property type="match status" value="1"/>
</dbReference>
<evidence type="ECO:0000313" key="4">
    <source>
        <dbReference type="Proteomes" id="UP001368500"/>
    </source>
</evidence>
<feature type="chain" id="PRO_5046591903" evidence="2">
    <location>
        <begin position="41"/>
        <end position="339"/>
    </location>
</feature>
<comment type="similarity">
    <text evidence="1">Belongs to the UPF0065 (bug) family.</text>
</comment>
<reference evidence="3 4" key="1">
    <citation type="submission" date="2024-04" db="EMBL/GenBank/DDBJ databases">
        <title>Novel species of the genus Ideonella isolated from streams.</title>
        <authorList>
            <person name="Lu H."/>
        </authorList>
    </citation>
    <scope>NUCLEOTIDE SEQUENCE [LARGE SCALE GENOMIC DNA]</scope>
    <source>
        <strain evidence="3 4">BYS139W</strain>
    </source>
</reference>
<evidence type="ECO:0000256" key="2">
    <source>
        <dbReference type="SAM" id="SignalP"/>
    </source>
</evidence>
<proteinExistence type="inferred from homology"/>
<dbReference type="Pfam" id="PF03401">
    <property type="entry name" value="TctC"/>
    <property type="match status" value="1"/>
</dbReference>